<dbReference type="SUPFAM" id="SSF53300">
    <property type="entry name" value="vWA-like"/>
    <property type="match status" value="1"/>
</dbReference>
<organism evidence="2 3">
    <name type="scientific">Dactylosporangium vinaceum</name>
    <dbReference type="NCBI Taxonomy" id="53362"/>
    <lineage>
        <taxon>Bacteria</taxon>
        <taxon>Bacillati</taxon>
        <taxon>Actinomycetota</taxon>
        <taxon>Actinomycetes</taxon>
        <taxon>Micromonosporales</taxon>
        <taxon>Micromonosporaceae</taxon>
        <taxon>Dactylosporangium</taxon>
    </lineage>
</organism>
<keyword evidence="3" id="KW-1185">Reference proteome</keyword>
<dbReference type="Pfam" id="PF13519">
    <property type="entry name" value="VWA_2"/>
    <property type="match status" value="1"/>
</dbReference>
<dbReference type="InterPro" id="IPR036465">
    <property type="entry name" value="vWFA_dom_sf"/>
</dbReference>
<dbReference type="Gene3D" id="3.40.50.410">
    <property type="entry name" value="von Willebrand factor, type A domain"/>
    <property type="match status" value="1"/>
</dbReference>
<dbReference type="Proteomes" id="UP001589608">
    <property type="component" value="Unassembled WGS sequence"/>
</dbReference>
<dbReference type="RefSeq" id="WP_223101281.1">
    <property type="nucleotide sequence ID" value="NZ_CP061913.1"/>
</dbReference>
<reference evidence="2 3" key="1">
    <citation type="submission" date="2024-09" db="EMBL/GenBank/DDBJ databases">
        <authorList>
            <person name="Sun Q."/>
            <person name="Mori K."/>
        </authorList>
    </citation>
    <scope>NUCLEOTIDE SEQUENCE [LARGE SCALE GENOMIC DNA]</scope>
    <source>
        <strain evidence="2 3">JCM 3307</strain>
    </source>
</reference>
<dbReference type="InterPro" id="IPR002035">
    <property type="entry name" value="VWF_A"/>
</dbReference>
<dbReference type="PROSITE" id="PS50234">
    <property type="entry name" value="VWFA"/>
    <property type="match status" value="1"/>
</dbReference>
<dbReference type="EMBL" id="JBHMCA010000058">
    <property type="protein sequence ID" value="MFB9448671.1"/>
    <property type="molecule type" value="Genomic_DNA"/>
</dbReference>
<proteinExistence type="predicted"/>
<protein>
    <submittedName>
        <fullName evidence="2">VWA domain-containing protein</fullName>
    </submittedName>
</protein>
<evidence type="ECO:0000259" key="1">
    <source>
        <dbReference type="PROSITE" id="PS50234"/>
    </source>
</evidence>
<gene>
    <name evidence="2" type="ORF">ACFFTR_36765</name>
</gene>
<sequence>MSTNYAPDGARMSRVRTYLIYLVLDTSESMRRPSREAPQHGNAQEHFQRLIPQMIKQLSQHPVIHSQAAVSVVAFNDEPDVLRPMTALNRSASISVPRLGYGTDYAAVLRFLGTQHASDARKVKLDRVQENYAVEVAAPWIFFITDGRPGNSERYQELSEWIGYRDALVNEPTGARIVAIGLPGADGDTLYRLATGQPTGARNAFIAERGSNLRELSQSVVRAIEASISTSTGTGLLTINTPAGMRRIDGLTS</sequence>
<name>A0ABV5MIH7_9ACTN</name>
<evidence type="ECO:0000313" key="2">
    <source>
        <dbReference type="EMBL" id="MFB9448671.1"/>
    </source>
</evidence>
<evidence type="ECO:0000313" key="3">
    <source>
        <dbReference type="Proteomes" id="UP001589608"/>
    </source>
</evidence>
<comment type="caution">
    <text evidence="2">The sequence shown here is derived from an EMBL/GenBank/DDBJ whole genome shotgun (WGS) entry which is preliminary data.</text>
</comment>
<accession>A0ABV5MIH7</accession>
<feature type="domain" description="VWFA" evidence="1">
    <location>
        <begin position="19"/>
        <end position="220"/>
    </location>
</feature>